<keyword evidence="3" id="KW-1185">Reference proteome</keyword>
<protein>
    <submittedName>
        <fullName evidence="2">Alkyl hydroperoxide reductase AhpD</fullName>
    </submittedName>
</protein>
<sequence length="152" mass="17412">MSIMQKVVKHRLDVWREEPQYWTHMSAIEKRVYASSVPRSLIELIKIRASQINKCAYCIDYHTAEALQIGESARRIFALSAWKESPLFTEAERSVLQLTEEITHISVDGLSDETYESVKTHFTTSEIGDLIICISHINFLNRVGISTRTVAL</sequence>
<evidence type="ECO:0000259" key="1">
    <source>
        <dbReference type="Pfam" id="PF02627"/>
    </source>
</evidence>
<comment type="caution">
    <text evidence="2">The sequence shown here is derived from an EMBL/GenBank/DDBJ whole genome shotgun (WGS) entry which is preliminary data.</text>
</comment>
<evidence type="ECO:0000313" key="2">
    <source>
        <dbReference type="EMBL" id="GGH31292.1"/>
    </source>
</evidence>
<dbReference type="Proteomes" id="UP000600214">
    <property type="component" value="Unassembled WGS sequence"/>
</dbReference>
<dbReference type="NCBIfam" id="TIGR00778">
    <property type="entry name" value="ahpD_dom"/>
    <property type="match status" value="1"/>
</dbReference>
<feature type="domain" description="Carboxymuconolactone decarboxylase-like" evidence="1">
    <location>
        <begin position="25"/>
        <end position="101"/>
    </location>
</feature>
<accession>A0ABQ1YNM7</accession>
<dbReference type="Pfam" id="PF02627">
    <property type="entry name" value="CMD"/>
    <property type="match status" value="1"/>
</dbReference>
<name>A0ABQ1YNM7_9BACT</name>
<evidence type="ECO:0000313" key="3">
    <source>
        <dbReference type="Proteomes" id="UP000600214"/>
    </source>
</evidence>
<dbReference type="InterPro" id="IPR003779">
    <property type="entry name" value="CMD-like"/>
</dbReference>
<gene>
    <name evidence="2" type="ORF">GCM10007423_20060</name>
</gene>
<dbReference type="PANTHER" id="PTHR34846">
    <property type="entry name" value="4-CARBOXYMUCONOLACTONE DECARBOXYLASE FAMILY PROTEIN (AFU_ORTHOLOGUE AFUA_6G11590)"/>
    <property type="match status" value="1"/>
</dbReference>
<dbReference type="InterPro" id="IPR004675">
    <property type="entry name" value="AhpD_core"/>
</dbReference>
<proteinExistence type="predicted"/>
<dbReference type="SUPFAM" id="SSF69118">
    <property type="entry name" value="AhpD-like"/>
    <property type="match status" value="1"/>
</dbReference>
<dbReference type="PANTHER" id="PTHR34846:SF10">
    <property type="entry name" value="CYTOPLASMIC PROTEIN"/>
    <property type="match status" value="1"/>
</dbReference>
<dbReference type="EMBL" id="BMIA01000001">
    <property type="protein sequence ID" value="GGH31292.1"/>
    <property type="molecule type" value="Genomic_DNA"/>
</dbReference>
<dbReference type="InterPro" id="IPR029032">
    <property type="entry name" value="AhpD-like"/>
</dbReference>
<dbReference type="Gene3D" id="1.20.1290.10">
    <property type="entry name" value="AhpD-like"/>
    <property type="match status" value="1"/>
</dbReference>
<organism evidence="2 3">
    <name type="scientific">Dyadobacter endophyticus</name>
    <dbReference type="NCBI Taxonomy" id="1749036"/>
    <lineage>
        <taxon>Bacteria</taxon>
        <taxon>Pseudomonadati</taxon>
        <taxon>Bacteroidota</taxon>
        <taxon>Cytophagia</taxon>
        <taxon>Cytophagales</taxon>
        <taxon>Spirosomataceae</taxon>
        <taxon>Dyadobacter</taxon>
    </lineage>
</organism>
<reference evidence="3" key="1">
    <citation type="journal article" date="2019" name="Int. J. Syst. Evol. Microbiol.">
        <title>The Global Catalogue of Microorganisms (GCM) 10K type strain sequencing project: providing services to taxonomists for standard genome sequencing and annotation.</title>
        <authorList>
            <consortium name="The Broad Institute Genomics Platform"/>
            <consortium name="The Broad Institute Genome Sequencing Center for Infectious Disease"/>
            <person name="Wu L."/>
            <person name="Ma J."/>
        </authorList>
    </citation>
    <scope>NUCLEOTIDE SEQUENCE [LARGE SCALE GENOMIC DNA]</scope>
    <source>
        <strain evidence="3">CGMCC 1.15288</strain>
    </source>
</reference>